<gene>
    <name evidence="1" type="ORF">ACFPZN_08455</name>
</gene>
<evidence type="ECO:0000313" key="1">
    <source>
        <dbReference type="EMBL" id="MFC5745634.1"/>
    </source>
</evidence>
<dbReference type="Proteomes" id="UP001596074">
    <property type="component" value="Unassembled WGS sequence"/>
</dbReference>
<proteinExistence type="predicted"/>
<sequence>MVERMSVEIERLYEVFGRVPRPLKVEGCAHCVAPDEDRPLLEGPVRGLSVDVLRRYATDALILWGDVPELRYFLPRLLELAADNEFDWPDPEIVFSKLGRGRWTEWDDDERAVISTFLTRWWETKAGDDCPWPDIGTVLCSLGLTGIGLVPFLDRWERLESTGAILNLHEFVTTGVTWRTTGPELRNPFWEKEVTGYRDIVAWLADGRALAAVEEAFLTETREEMLALLDETHSLLAG</sequence>
<protein>
    <submittedName>
        <fullName evidence="1">Uncharacterized protein</fullName>
    </submittedName>
</protein>
<dbReference type="RefSeq" id="WP_378281259.1">
    <property type="nucleotide sequence ID" value="NZ_JBHSON010000009.1"/>
</dbReference>
<accession>A0ABW0ZV85</accession>
<keyword evidence="2" id="KW-1185">Reference proteome</keyword>
<reference evidence="2" key="1">
    <citation type="journal article" date="2019" name="Int. J. Syst. Evol. Microbiol.">
        <title>The Global Catalogue of Microorganisms (GCM) 10K type strain sequencing project: providing services to taxonomists for standard genome sequencing and annotation.</title>
        <authorList>
            <consortium name="The Broad Institute Genomics Platform"/>
            <consortium name="The Broad Institute Genome Sequencing Center for Infectious Disease"/>
            <person name="Wu L."/>
            <person name="Ma J."/>
        </authorList>
    </citation>
    <scope>NUCLEOTIDE SEQUENCE [LARGE SCALE GENOMIC DNA]</scope>
    <source>
        <strain evidence="2">KCTC 42087</strain>
    </source>
</reference>
<dbReference type="EMBL" id="JBHSON010000009">
    <property type="protein sequence ID" value="MFC5745634.1"/>
    <property type="molecule type" value="Genomic_DNA"/>
</dbReference>
<organism evidence="1 2">
    <name type="scientific">Actinomadura rugatobispora</name>
    <dbReference type="NCBI Taxonomy" id="1994"/>
    <lineage>
        <taxon>Bacteria</taxon>
        <taxon>Bacillati</taxon>
        <taxon>Actinomycetota</taxon>
        <taxon>Actinomycetes</taxon>
        <taxon>Streptosporangiales</taxon>
        <taxon>Thermomonosporaceae</taxon>
        <taxon>Actinomadura</taxon>
    </lineage>
</organism>
<comment type="caution">
    <text evidence="1">The sequence shown here is derived from an EMBL/GenBank/DDBJ whole genome shotgun (WGS) entry which is preliminary data.</text>
</comment>
<name>A0ABW0ZV85_9ACTN</name>
<evidence type="ECO:0000313" key="2">
    <source>
        <dbReference type="Proteomes" id="UP001596074"/>
    </source>
</evidence>